<dbReference type="SUPFAM" id="SSF56219">
    <property type="entry name" value="DNase I-like"/>
    <property type="match status" value="1"/>
</dbReference>
<dbReference type="InterPro" id="IPR036691">
    <property type="entry name" value="Endo/exonu/phosph_ase_sf"/>
</dbReference>
<gene>
    <name evidence="1" type="ORF">TSAR_002087</name>
</gene>
<accession>A0A232EDS4</accession>
<dbReference type="Proteomes" id="UP000215335">
    <property type="component" value="Unassembled WGS sequence"/>
</dbReference>
<dbReference type="EMBL" id="NNAY01005936">
    <property type="protein sequence ID" value="OXU16516.1"/>
    <property type="molecule type" value="Genomic_DNA"/>
</dbReference>
<evidence type="ECO:0008006" key="3">
    <source>
        <dbReference type="Google" id="ProtNLM"/>
    </source>
</evidence>
<evidence type="ECO:0000313" key="2">
    <source>
        <dbReference type="Proteomes" id="UP000215335"/>
    </source>
</evidence>
<dbReference type="OrthoDB" id="7536850at2759"/>
<reference evidence="1 2" key="1">
    <citation type="journal article" date="2017" name="Curr. Biol.">
        <title>The Evolution of Venom by Co-option of Single-Copy Genes.</title>
        <authorList>
            <person name="Martinson E.O."/>
            <person name="Mrinalini"/>
            <person name="Kelkar Y.D."/>
            <person name="Chang C.H."/>
            <person name="Werren J.H."/>
        </authorList>
    </citation>
    <scope>NUCLEOTIDE SEQUENCE [LARGE SCALE GENOMIC DNA]</scope>
    <source>
        <strain evidence="1 2">Alberta</strain>
        <tissue evidence="1">Whole body</tissue>
    </source>
</reference>
<dbReference type="STRING" id="543379.A0A232EDS4"/>
<keyword evidence="2" id="KW-1185">Reference proteome</keyword>
<dbReference type="AlphaFoldDB" id="A0A232EDS4"/>
<organism evidence="1 2">
    <name type="scientific">Trichomalopsis sarcophagae</name>
    <dbReference type="NCBI Taxonomy" id="543379"/>
    <lineage>
        <taxon>Eukaryota</taxon>
        <taxon>Metazoa</taxon>
        <taxon>Ecdysozoa</taxon>
        <taxon>Arthropoda</taxon>
        <taxon>Hexapoda</taxon>
        <taxon>Insecta</taxon>
        <taxon>Pterygota</taxon>
        <taxon>Neoptera</taxon>
        <taxon>Endopterygota</taxon>
        <taxon>Hymenoptera</taxon>
        <taxon>Apocrita</taxon>
        <taxon>Proctotrupomorpha</taxon>
        <taxon>Chalcidoidea</taxon>
        <taxon>Pteromalidae</taxon>
        <taxon>Pteromalinae</taxon>
        <taxon>Trichomalopsis</taxon>
    </lineage>
</organism>
<sequence length="200" mass="22976">MAEYWHRTKKKKLRISIAKLEQVIDQFASYDTRIVLGDFNAKIGREEMFRPTIGKESLHEASNDIGIRGINFAAAKDLIIKTTCLKHKDIHKASLTSPDGATQNQIDHFLIERRRHTNVLDVRAHRGADSDSDHFLVVAKLRAKLVANQNSKQTNKVESFEIEKLRDRTERIRYQIKINNRFQALEEANTSPKGNDEPNS</sequence>
<evidence type="ECO:0000313" key="1">
    <source>
        <dbReference type="EMBL" id="OXU16516.1"/>
    </source>
</evidence>
<name>A0A232EDS4_9HYME</name>
<proteinExistence type="predicted"/>
<comment type="caution">
    <text evidence="1">The sequence shown here is derived from an EMBL/GenBank/DDBJ whole genome shotgun (WGS) entry which is preliminary data.</text>
</comment>
<protein>
    <recommendedName>
        <fullName evidence="3">Endonuclease/exonuclease/phosphatase domain-containing protein</fullName>
    </recommendedName>
</protein>
<dbReference type="Gene3D" id="3.60.10.10">
    <property type="entry name" value="Endonuclease/exonuclease/phosphatase"/>
    <property type="match status" value="1"/>
</dbReference>